<reference evidence="2 3" key="1">
    <citation type="submission" date="2016-07" db="EMBL/GenBank/DDBJ databases">
        <title>Pervasive Adenine N6-methylation of Active Genes in Fungi.</title>
        <authorList>
            <consortium name="DOE Joint Genome Institute"/>
            <person name="Mondo S.J."/>
            <person name="Dannebaum R.O."/>
            <person name="Kuo R.C."/>
            <person name="Labutti K."/>
            <person name="Haridas S."/>
            <person name="Kuo A."/>
            <person name="Salamov A."/>
            <person name="Ahrendt S.R."/>
            <person name="Lipzen A."/>
            <person name="Sullivan W."/>
            <person name="Andreopoulos W.B."/>
            <person name="Clum A."/>
            <person name="Lindquist E."/>
            <person name="Daum C."/>
            <person name="Ramamoorthy G.K."/>
            <person name="Gryganskyi A."/>
            <person name="Culley D."/>
            <person name="Magnuson J.K."/>
            <person name="James T.Y."/>
            <person name="O'Malley M.A."/>
            <person name="Stajich J.E."/>
            <person name="Spatafora J.W."/>
            <person name="Visel A."/>
            <person name="Grigoriev I.V."/>
        </authorList>
    </citation>
    <scope>NUCLEOTIDE SEQUENCE [LARGE SCALE GENOMIC DNA]</scope>
    <source>
        <strain evidence="2 3">JEL800</strain>
    </source>
</reference>
<sequence length="222" mass="25207">MNVTIPSIPSGRGITDRQYTLLGLIIGLTLEIAVTGIISASVFYIPVTKPKQGKSNCVIGNLFGNSASHYFYLSFDVFVLFKTCVISGFNVWVIVLSGIVFANRVIWTILDIYKSGGYWDEIEQQCHYRQFPLSGIGYNASDMVCDLYCTVVSIIFSWKMLRFSSSGMKELIYQENVLRSFIMLCVNSYAMYGALTITDPFWTLAIFMIQNYTCTYFPPKWF</sequence>
<protein>
    <submittedName>
        <fullName evidence="2">Uncharacterized protein</fullName>
    </submittedName>
</protein>
<evidence type="ECO:0000256" key="1">
    <source>
        <dbReference type="SAM" id="Phobius"/>
    </source>
</evidence>
<keyword evidence="1" id="KW-0812">Transmembrane</keyword>
<comment type="caution">
    <text evidence="2">The sequence shown here is derived from an EMBL/GenBank/DDBJ whole genome shotgun (WGS) entry which is preliminary data.</text>
</comment>
<evidence type="ECO:0000313" key="3">
    <source>
        <dbReference type="Proteomes" id="UP000193642"/>
    </source>
</evidence>
<evidence type="ECO:0000313" key="2">
    <source>
        <dbReference type="EMBL" id="ORY45148.1"/>
    </source>
</evidence>
<keyword evidence="1" id="KW-1133">Transmembrane helix</keyword>
<keyword evidence="3" id="KW-1185">Reference proteome</keyword>
<gene>
    <name evidence="2" type="ORF">BCR33DRAFT_716483</name>
</gene>
<dbReference type="OrthoDB" id="2122814at2759"/>
<accession>A0A1Y2CDL5</accession>
<dbReference type="EMBL" id="MCGO01000020">
    <property type="protein sequence ID" value="ORY45148.1"/>
    <property type="molecule type" value="Genomic_DNA"/>
</dbReference>
<name>A0A1Y2CDL5_9FUNG</name>
<proteinExistence type="predicted"/>
<dbReference type="Proteomes" id="UP000193642">
    <property type="component" value="Unassembled WGS sequence"/>
</dbReference>
<feature type="transmembrane region" description="Helical" evidence="1">
    <location>
        <begin position="21"/>
        <end position="47"/>
    </location>
</feature>
<feature type="non-terminal residue" evidence="2">
    <location>
        <position position="1"/>
    </location>
</feature>
<keyword evidence="1" id="KW-0472">Membrane</keyword>
<dbReference type="AlphaFoldDB" id="A0A1Y2CDL5"/>
<organism evidence="2 3">
    <name type="scientific">Rhizoclosmatium globosum</name>
    <dbReference type="NCBI Taxonomy" id="329046"/>
    <lineage>
        <taxon>Eukaryota</taxon>
        <taxon>Fungi</taxon>
        <taxon>Fungi incertae sedis</taxon>
        <taxon>Chytridiomycota</taxon>
        <taxon>Chytridiomycota incertae sedis</taxon>
        <taxon>Chytridiomycetes</taxon>
        <taxon>Chytridiales</taxon>
        <taxon>Chytriomycetaceae</taxon>
        <taxon>Rhizoclosmatium</taxon>
    </lineage>
</organism>